<feature type="signal peptide" evidence="1">
    <location>
        <begin position="1"/>
        <end position="22"/>
    </location>
</feature>
<name>A0A0A2LXL1_9FLAO</name>
<sequence>MKKIVYVFFAAALFAVSCSSNDDTTATPPATGDTSYLPLATGKFWIYEITGSAESGSDSLYVANDTVIGANTYKKFKTKDTPFGFYSSALSNNGVKKDGDKIVVTGSTTLSISEAVPFTIGVSDLVIFKESATNDEVLSNVTGSVTQNYNGFPVIVNYTLTTTSKQDVASLVVNNQTYTNLKTVETTIYVALSTTLSGVTFPVVANQKIVTSLQYYAQNTGVVKTVTDFQYQVPQEIATQFGIPASSQQHQEELLLRHNLE</sequence>
<dbReference type="PROSITE" id="PS51257">
    <property type="entry name" value="PROKAR_LIPOPROTEIN"/>
    <property type="match status" value="1"/>
</dbReference>
<dbReference type="RefSeq" id="WP_020215020.1">
    <property type="nucleotide sequence ID" value="NZ_JRLX01000027.1"/>
</dbReference>
<evidence type="ECO:0000313" key="3">
    <source>
        <dbReference type="Proteomes" id="UP000030152"/>
    </source>
</evidence>
<organism evidence="2 3">
    <name type="scientific">Flavobacterium rivuli WB 3.3-2 = DSM 21788</name>
    <dbReference type="NCBI Taxonomy" id="1121895"/>
    <lineage>
        <taxon>Bacteria</taxon>
        <taxon>Pseudomonadati</taxon>
        <taxon>Bacteroidota</taxon>
        <taxon>Flavobacteriia</taxon>
        <taxon>Flavobacteriales</taxon>
        <taxon>Flavobacteriaceae</taxon>
        <taxon>Flavobacterium</taxon>
    </lineage>
</organism>
<dbReference type="EMBL" id="JRLX01000027">
    <property type="protein sequence ID" value="KGO85117.1"/>
    <property type="molecule type" value="Genomic_DNA"/>
</dbReference>
<proteinExistence type="predicted"/>
<accession>A0A0A2LXL1</accession>
<dbReference type="OrthoDB" id="1435518at2"/>
<dbReference type="Proteomes" id="UP000030152">
    <property type="component" value="Unassembled WGS sequence"/>
</dbReference>
<feature type="chain" id="PRO_5002002500" description="Lipoprotein" evidence="1">
    <location>
        <begin position="23"/>
        <end position="261"/>
    </location>
</feature>
<keyword evidence="3" id="KW-1185">Reference proteome</keyword>
<evidence type="ECO:0008006" key="4">
    <source>
        <dbReference type="Google" id="ProtNLM"/>
    </source>
</evidence>
<comment type="caution">
    <text evidence="2">The sequence shown here is derived from an EMBL/GenBank/DDBJ whole genome shotgun (WGS) entry which is preliminary data.</text>
</comment>
<evidence type="ECO:0000313" key="2">
    <source>
        <dbReference type="EMBL" id="KGO85117.1"/>
    </source>
</evidence>
<dbReference type="STRING" id="1121895.GCA_000378485_03841"/>
<evidence type="ECO:0000256" key="1">
    <source>
        <dbReference type="SAM" id="SignalP"/>
    </source>
</evidence>
<protein>
    <recommendedName>
        <fullName evidence="4">Lipoprotein</fullName>
    </recommendedName>
</protein>
<dbReference type="AlphaFoldDB" id="A0A0A2LXL1"/>
<gene>
    <name evidence="2" type="ORF">Q765_17860</name>
</gene>
<dbReference type="eggNOG" id="ENOG5032WCC">
    <property type="taxonomic scope" value="Bacteria"/>
</dbReference>
<keyword evidence="1" id="KW-0732">Signal</keyword>
<reference evidence="2 3" key="1">
    <citation type="submission" date="2013-09" db="EMBL/GenBank/DDBJ databases">
        <authorList>
            <person name="Zeng Z."/>
            <person name="Chen C."/>
        </authorList>
    </citation>
    <scope>NUCLEOTIDE SEQUENCE [LARGE SCALE GENOMIC DNA]</scope>
    <source>
        <strain evidence="2 3">WB 3.3-2</strain>
    </source>
</reference>